<gene>
    <name evidence="2" type="ORF">BRAN1462_LOCUS31302</name>
</gene>
<feature type="compositionally biased region" description="Basic and acidic residues" evidence="1">
    <location>
        <begin position="13"/>
        <end position="22"/>
    </location>
</feature>
<sequence length="126" mass="13547">MGNAGCCSCEDDTGVRPDESRRPKPGSRPRQPNEVVITVDRSTGEGLGIDATPDVRKGDLEIKNITVGGLVERWNASQPNGKLVVKPGMRVIEVNGRHSSPKQLIAACRETEMLRITLLPAECAGD</sequence>
<feature type="region of interest" description="Disordered" evidence="1">
    <location>
        <begin position="1"/>
        <end position="35"/>
    </location>
</feature>
<evidence type="ECO:0000256" key="1">
    <source>
        <dbReference type="SAM" id="MobiDB-lite"/>
    </source>
</evidence>
<dbReference type="AlphaFoldDB" id="A0A6U8VKC8"/>
<accession>A0A6U8VKC8</accession>
<evidence type="ECO:0008006" key="3">
    <source>
        <dbReference type="Google" id="ProtNLM"/>
    </source>
</evidence>
<protein>
    <recommendedName>
        <fullName evidence="3">PDZ domain-containing protein</fullName>
    </recommendedName>
</protein>
<name>A0A6U8VKC8_9DINO</name>
<reference evidence="2" key="1">
    <citation type="submission" date="2021-01" db="EMBL/GenBank/DDBJ databases">
        <authorList>
            <person name="Corre E."/>
            <person name="Pelletier E."/>
            <person name="Niang G."/>
            <person name="Scheremetjew M."/>
            <person name="Finn R."/>
            <person name="Kale V."/>
            <person name="Holt S."/>
            <person name="Cochrane G."/>
            <person name="Meng A."/>
            <person name="Brown T."/>
            <person name="Cohen L."/>
        </authorList>
    </citation>
    <scope>NUCLEOTIDE SEQUENCE</scope>
    <source>
        <strain evidence="2">RCC3387</strain>
    </source>
</reference>
<evidence type="ECO:0000313" key="2">
    <source>
        <dbReference type="EMBL" id="CAD9580981.1"/>
    </source>
</evidence>
<dbReference type="InterPro" id="IPR036034">
    <property type="entry name" value="PDZ_sf"/>
</dbReference>
<proteinExistence type="predicted"/>
<dbReference type="EMBL" id="HBGW01049170">
    <property type="protein sequence ID" value="CAD9580981.1"/>
    <property type="molecule type" value="Transcribed_RNA"/>
</dbReference>
<organism evidence="2">
    <name type="scientific">Zooxanthella nutricula</name>
    <dbReference type="NCBI Taxonomy" id="1333877"/>
    <lineage>
        <taxon>Eukaryota</taxon>
        <taxon>Sar</taxon>
        <taxon>Alveolata</taxon>
        <taxon>Dinophyceae</taxon>
        <taxon>Peridiniales</taxon>
        <taxon>Peridiniales incertae sedis</taxon>
        <taxon>Zooxanthella</taxon>
    </lineage>
</organism>
<dbReference type="Gene3D" id="2.30.42.10">
    <property type="match status" value="1"/>
</dbReference>